<proteinExistence type="predicted"/>
<gene>
    <name evidence="4" type="ORF">TWF696_003467</name>
</gene>
<dbReference type="InterPro" id="IPR001138">
    <property type="entry name" value="Zn2Cys6_DnaBD"/>
</dbReference>
<organism evidence="4 5">
    <name type="scientific">Orbilia brochopaga</name>
    <dbReference type="NCBI Taxonomy" id="3140254"/>
    <lineage>
        <taxon>Eukaryota</taxon>
        <taxon>Fungi</taxon>
        <taxon>Dikarya</taxon>
        <taxon>Ascomycota</taxon>
        <taxon>Pezizomycotina</taxon>
        <taxon>Orbiliomycetes</taxon>
        <taxon>Orbiliales</taxon>
        <taxon>Orbiliaceae</taxon>
        <taxon>Orbilia</taxon>
    </lineage>
</organism>
<feature type="domain" description="Zn(2)-C6 fungal-type" evidence="3">
    <location>
        <begin position="57"/>
        <end position="90"/>
    </location>
</feature>
<evidence type="ECO:0000313" key="4">
    <source>
        <dbReference type="EMBL" id="KAK6330371.1"/>
    </source>
</evidence>
<dbReference type="GO" id="GO:0008270">
    <property type="term" value="F:zinc ion binding"/>
    <property type="evidence" value="ECO:0007669"/>
    <property type="project" value="InterPro"/>
</dbReference>
<dbReference type="PROSITE" id="PS50048">
    <property type="entry name" value="ZN2_CY6_FUNGAL_2"/>
    <property type="match status" value="1"/>
</dbReference>
<dbReference type="SUPFAM" id="SSF57701">
    <property type="entry name" value="Zn2/Cys6 DNA-binding domain"/>
    <property type="match status" value="2"/>
</dbReference>
<evidence type="ECO:0000313" key="5">
    <source>
        <dbReference type="Proteomes" id="UP001375240"/>
    </source>
</evidence>
<comment type="caution">
    <text evidence="4">The sequence shown here is derived from an EMBL/GenBank/DDBJ whole genome shotgun (WGS) entry which is preliminary data.</text>
</comment>
<keyword evidence="5" id="KW-1185">Reference proteome</keyword>
<name>A0AAV9TYR8_9PEZI</name>
<dbReference type="AlphaFoldDB" id="A0AAV9TYR8"/>
<feature type="region of interest" description="Disordered" evidence="2">
    <location>
        <begin position="93"/>
        <end position="144"/>
    </location>
</feature>
<protein>
    <recommendedName>
        <fullName evidence="3">Zn(2)-C6 fungal-type domain-containing protein</fullName>
    </recommendedName>
</protein>
<dbReference type="InterPro" id="IPR036864">
    <property type="entry name" value="Zn2-C6_fun-type_DNA-bd_sf"/>
</dbReference>
<evidence type="ECO:0000256" key="1">
    <source>
        <dbReference type="ARBA" id="ARBA00023242"/>
    </source>
</evidence>
<dbReference type="GO" id="GO:0000981">
    <property type="term" value="F:DNA-binding transcription factor activity, RNA polymerase II-specific"/>
    <property type="evidence" value="ECO:0007669"/>
    <property type="project" value="InterPro"/>
</dbReference>
<dbReference type="Proteomes" id="UP001375240">
    <property type="component" value="Unassembled WGS sequence"/>
</dbReference>
<sequence>MPPKINTLCWRCRHDHQACVRDPNNPEGSCVRCAGLGYTCAIVEPEQREGRRLNFMKCDQCRRDRQKCTPIGSDWPERCTRCIRKGLPCSPRSQTKGLPRRKPGSGNDTGSGSGGPPDSYGGEDQDRDDFPEYEYYEGDDAGYPVEYGHDASGNYQYVTYDQASYGAYQNYAGYDQQQYGQDAYGQPVGYNQAQYSYNY</sequence>
<evidence type="ECO:0000259" key="3">
    <source>
        <dbReference type="PROSITE" id="PS50048"/>
    </source>
</evidence>
<keyword evidence="1" id="KW-0539">Nucleus</keyword>
<dbReference type="CDD" id="cd00067">
    <property type="entry name" value="GAL4"/>
    <property type="match status" value="1"/>
</dbReference>
<evidence type="ECO:0000256" key="2">
    <source>
        <dbReference type="SAM" id="MobiDB-lite"/>
    </source>
</evidence>
<accession>A0AAV9TYR8</accession>
<reference evidence="4 5" key="1">
    <citation type="submission" date="2019-10" db="EMBL/GenBank/DDBJ databases">
        <authorList>
            <person name="Palmer J.M."/>
        </authorList>
    </citation>
    <scope>NUCLEOTIDE SEQUENCE [LARGE SCALE GENOMIC DNA]</scope>
    <source>
        <strain evidence="4 5">TWF696</strain>
    </source>
</reference>
<dbReference type="EMBL" id="JAVHNQ010000018">
    <property type="protein sequence ID" value="KAK6330371.1"/>
    <property type="molecule type" value="Genomic_DNA"/>
</dbReference>
<feature type="compositionally biased region" description="Acidic residues" evidence="2">
    <location>
        <begin position="121"/>
        <end position="140"/>
    </location>
</feature>